<evidence type="ECO:0000313" key="8">
    <source>
        <dbReference type="Proteomes" id="UP000218231"/>
    </source>
</evidence>
<dbReference type="GO" id="GO:0004816">
    <property type="term" value="F:asparagine-tRNA ligase activity"/>
    <property type="evidence" value="ECO:0007669"/>
    <property type="project" value="TreeGrafter"/>
</dbReference>
<keyword evidence="5" id="KW-0030">Aminoacyl-tRNA synthetase</keyword>
<dbReference type="InterPro" id="IPR045864">
    <property type="entry name" value="aa-tRNA-synth_II/BPL/LPL"/>
</dbReference>
<keyword evidence="8" id="KW-1185">Reference proteome</keyword>
<dbReference type="Proteomes" id="UP000218231">
    <property type="component" value="Unassembled WGS sequence"/>
</dbReference>
<accession>A0A2A2J676</accession>
<gene>
    <name evidence="7" type="ORF">WR25_04698</name>
</gene>
<dbReference type="GO" id="GO:0003676">
    <property type="term" value="F:nucleic acid binding"/>
    <property type="evidence" value="ECO:0007669"/>
    <property type="project" value="InterPro"/>
</dbReference>
<sequence length="453" mass="51975">MRLLYSRIYRALPRFYSMPSTSTVKGLARKEEEGQVHLQGWVKRMERRGEFTFARVSDGLSNDEVQLVIPKDVCETVRKGDAIRASGSWKRSKGHMQTMELYAEKCKIHAKDEDASYKNWNTDKLREHVHLRVRSESFAALLRLRSRLFLETHKFFSGLDYIHIDTPSLTQNDCEGAGELFIVQDAKSKDKDEFFGKPVFLTISSQLHLEAMTSGIPKVYTVNKAYRADVQVSSSHLSEFRMLEVETGFCENIDETCDLVESYVLHCTRLLLEDKTMQQDFALLGIFSTKDHLEIVRKIAESEKFPRVPYSEAVQILKTDKKWEHSRQTMNKKNELYLAKKFGGPVFVTHYPSNQKPFYVMRDPSDSSLTLSFDLLAPIVGELAGGTVREQSIEEITKRGGGDIDWYLEIRHRGKPVSSGFGVGFERLLQVLLGTKNIKDTLPFPRHYGHIQC</sequence>
<dbReference type="InterPro" id="IPR004365">
    <property type="entry name" value="NA-bd_OB_tRNA"/>
</dbReference>
<evidence type="ECO:0000256" key="5">
    <source>
        <dbReference type="ARBA" id="ARBA00023146"/>
    </source>
</evidence>
<dbReference type="PROSITE" id="PS50862">
    <property type="entry name" value="AA_TRNA_LIGASE_II"/>
    <property type="match status" value="1"/>
</dbReference>
<evidence type="ECO:0000256" key="2">
    <source>
        <dbReference type="ARBA" id="ARBA00022741"/>
    </source>
</evidence>
<feature type="domain" description="Aminoacyl-transfer RNA synthetases class-II family profile" evidence="6">
    <location>
        <begin position="141"/>
        <end position="443"/>
    </location>
</feature>
<dbReference type="InterPro" id="IPR006195">
    <property type="entry name" value="aa-tRNA-synth_II"/>
</dbReference>
<dbReference type="Gene3D" id="3.30.930.10">
    <property type="entry name" value="Bira Bifunctional Protein, Domain 2"/>
    <property type="match status" value="1"/>
</dbReference>
<dbReference type="SUPFAM" id="SSF50249">
    <property type="entry name" value="Nucleic acid-binding proteins"/>
    <property type="match status" value="1"/>
</dbReference>
<dbReference type="Pfam" id="PF01336">
    <property type="entry name" value="tRNA_anti-codon"/>
    <property type="match status" value="1"/>
</dbReference>
<name>A0A2A2J676_9BILA</name>
<evidence type="ECO:0000256" key="1">
    <source>
        <dbReference type="ARBA" id="ARBA00022598"/>
    </source>
</evidence>
<organism evidence="7 8">
    <name type="scientific">Diploscapter pachys</name>
    <dbReference type="NCBI Taxonomy" id="2018661"/>
    <lineage>
        <taxon>Eukaryota</taxon>
        <taxon>Metazoa</taxon>
        <taxon>Ecdysozoa</taxon>
        <taxon>Nematoda</taxon>
        <taxon>Chromadorea</taxon>
        <taxon>Rhabditida</taxon>
        <taxon>Rhabditina</taxon>
        <taxon>Rhabditomorpha</taxon>
        <taxon>Rhabditoidea</taxon>
        <taxon>Rhabditidae</taxon>
        <taxon>Diploscapter</taxon>
    </lineage>
</organism>
<dbReference type="Pfam" id="PF00152">
    <property type="entry name" value="tRNA-synt_2"/>
    <property type="match status" value="1"/>
</dbReference>
<evidence type="ECO:0000256" key="3">
    <source>
        <dbReference type="ARBA" id="ARBA00022840"/>
    </source>
</evidence>
<reference evidence="7 8" key="1">
    <citation type="journal article" date="2017" name="Curr. Biol.">
        <title>Genome architecture and evolution of a unichromosomal asexual nematode.</title>
        <authorList>
            <person name="Fradin H."/>
            <person name="Zegar C."/>
            <person name="Gutwein M."/>
            <person name="Lucas J."/>
            <person name="Kovtun M."/>
            <person name="Corcoran D."/>
            <person name="Baugh L.R."/>
            <person name="Kiontke K."/>
            <person name="Gunsalus K."/>
            <person name="Fitch D.H."/>
            <person name="Piano F."/>
        </authorList>
    </citation>
    <scope>NUCLEOTIDE SEQUENCE [LARGE SCALE GENOMIC DNA]</scope>
    <source>
        <strain evidence="7">PF1309</strain>
    </source>
</reference>
<dbReference type="SUPFAM" id="SSF55681">
    <property type="entry name" value="Class II aaRS and biotin synthetases"/>
    <property type="match status" value="1"/>
</dbReference>
<dbReference type="AlphaFoldDB" id="A0A2A2J676"/>
<dbReference type="InterPro" id="IPR012340">
    <property type="entry name" value="NA-bd_OB-fold"/>
</dbReference>
<keyword evidence="3" id="KW-0067">ATP-binding</keyword>
<proteinExistence type="predicted"/>
<keyword evidence="4" id="KW-0648">Protein biosynthesis</keyword>
<keyword evidence="2" id="KW-0547">Nucleotide-binding</keyword>
<comment type="caution">
    <text evidence="7">The sequence shown here is derived from an EMBL/GenBank/DDBJ whole genome shotgun (WGS) entry which is preliminary data.</text>
</comment>
<dbReference type="STRING" id="2018661.A0A2A2J676"/>
<dbReference type="GO" id="GO:0006421">
    <property type="term" value="P:asparaginyl-tRNA aminoacylation"/>
    <property type="evidence" value="ECO:0007669"/>
    <property type="project" value="TreeGrafter"/>
</dbReference>
<evidence type="ECO:0000313" key="7">
    <source>
        <dbReference type="EMBL" id="PAV57276.1"/>
    </source>
</evidence>
<dbReference type="GO" id="GO:0005524">
    <property type="term" value="F:ATP binding"/>
    <property type="evidence" value="ECO:0007669"/>
    <property type="project" value="UniProtKB-KW"/>
</dbReference>
<dbReference type="OrthoDB" id="360585at2759"/>
<evidence type="ECO:0000256" key="4">
    <source>
        <dbReference type="ARBA" id="ARBA00022917"/>
    </source>
</evidence>
<evidence type="ECO:0000259" key="6">
    <source>
        <dbReference type="PROSITE" id="PS50862"/>
    </source>
</evidence>
<keyword evidence="1" id="KW-0436">Ligase</keyword>
<dbReference type="InterPro" id="IPR004364">
    <property type="entry name" value="Aa-tRNA-synt_II"/>
</dbReference>
<dbReference type="PANTHER" id="PTHR22594:SF34">
    <property type="entry name" value="ASPARAGINE--TRNA LIGASE, MITOCHONDRIAL-RELATED"/>
    <property type="match status" value="1"/>
</dbReference>
<protein>
    <recommendedName>
        <fullName evidence="6">Aminoacyl-transfer RNA synthetases class-II family profile domain-containing protein</fullName>
    </recommendedName>
</protein>
<dbReference type="EMBL" id="LIAE01010648">
    <property type="protein sequence ID" value="PAV57276.1"/>
    <property type="molecule type" value="Genomic_DNA"/>
</dbReference>
<dbReference type="Gene3D" id="2.40.50.140">
    <property type="entry name" value="Nucleic acid-binding proteins"/>
    <property type="match status" value="1"/>
</dbReference>
<dbReference type="GO" id="GO:0005739">
    <property type="term" value="C:mitochondrion"/>
    <property type="evidence" value="ECO:0007669"/>
    <property type="project" value="TreeGrafter"/>
</dbReference>
<dbReference type="PANTHER" id="PTHR22594">
    <property type="entry name" value="ASPARTYL/LYSYL-TRNA SYNTHETASE"/>
    <property type="match status" value="1"/>
</dbReference>